<accession>A0A8S5MRE8</accession>
<protein>
    <submittedName>
        <fullName evidence="2">Uncharacterized protein</fullName>
    </submittedName>
</protein>
<dbReference type="EMBL" id="BK014964">
    <property type="protein sequence ID" value="DAD84679.1"/>
    <property type="molecule type" value="Genomic_DNA"/>
</dbReference>
<proteinExistence type="predicted"/>
<organism evidence="2">
    <name type="scientific">Myoviridae sp. ctOAa14</name>
    <dbReference type="NCBI Taxonomy" id="2826646"/>
    <lineage>
        <taxon>Viruses</taxon>
        <taxon>Duplodnaviria</taxon>
        <taxon>Heunggongvirae</taxon>
        <taxon>Uroviricota</taxon>
        <taxon>Caudoviricetes</taxon>
    </lineage>
</organism>
<sequence length="93" mass="10941">MAIKKNEVVRISLRGGLIGWFTVNPRRKIEKAVEYYNERGYNLHQVVEHTHKNPFIQIVRFLVLLCTMGFYTFDDGYLLIFEKEVDGVNTSEM</sequence>
<name>A0A8S5MRE8_9CAUD</name>
<keyword evidence="1" id="KW-1133">Transmembrane helix</keyword>
<feature type="transmembrane region" description="Helical" evidence="1">
    <location>
        <begin position="55"/>
        <end position="73"/>
    </location>
</feature>
<evidence type="ECO:0000313" key="2">
    <source>
        <dbReference type="EMBL" id="DAD84679.1"/>
    </source>
</evidence>
<keyword evidence="1" id="KW-0472">Membrane</keyword>
<keyword evidence="1" id="KW-0812">Transmembrane</keyword>
<evidence type="ECO:0000256" key="1">
    <source>
        <dbReference type="SAM" id="Phobius"/>
    </source>
</evidence>
<reference evidence="2" key="1">
    <citation type="journal article" date="2021" name="Proc. Natl. Acad. Sci. U.S.A.">
        <title>A Catalog of Tens of Thousands of Viruses from Human Metagenomes Reveals Hidden Associations with Chronic Diseases.</title>
        <authorList>
            <person name="Tisza M.J."/>
            <person name="Buck C.B."/>
        </authorList>
    </citation>
    <scope>NUCLEOTIDE SEQUENCE</scope>
    <source>
        <strain evidence="2">CtOAa14</strain>
    </source>
</reference>